<dbReference type="AlphaFoldDB" id="A0A8T3USQ4"/>
<dbReference type="EMBL" id="JADFAR010000006">
    <property type="protein sequence ID" value="MBE5728343.1"/>
    <property type="molecule type" value="Genomic_DNA"/>
</dbReference>
<dbReference type="GO" id="GO:0016853">
    <property type="term" value="F:isomerase activity"/>
    <property type="evidence" value="ECO:0007669"/>
    <property type="project" value="UniProtKB-KW"/>
</dbReference>
<proteinExistence type="predicted"/>
<feature type="non-terminal residue" evidence="2">
    <location>
        <position position="1"/>
    </location>
</feature>
<dbReference type="Pfam" id="PF01261">
    <property type="entry name" value="AP_endonuc_2"/>
    <property type="match status" value="1"/>
</dbReference>
<dbReference type="InterPro" id="IPR013022">
    <property type="entry name" value="Xyl_isomerase-like_TIM-brl"/>
</dbReference>
<gene>
    <name evidence="2" type="ORF">IHE51_00600</name>
</gene>
<dbReference type="InterPro" id="IPR036237">
    <property type="entry name" value="Xyl_isomerase-like_sf"/>
</dbReference>
<feature type="domain" description="Xylose isomerase-like TIM barrel" evidence="1">
    <location>
        <begin position="85"/>
        <end position="194"/>
    </location>
</feature>
<evidence type="ECO:0000313" key="3">
    <source>
        <dbReference type="Proteomes" id="UP000718571"/>
    </source>
</evidence>
<accession>A0A8T3USQ4</accession>
<name>A0A8T3USQ4_9ARCH</name>
<evidence type="ECO:0000313" key="2">
    <source>
        <dbReference type="EMBL" id="MBE5728343.1"/>
    </source>
</evidence>
<dbReference type="Proteomes" id="UP000718571">
    <property type="component" value="Unassembled WGS sequence"/>
</dbReference>
<dbReference type="Gene3D" id="3.20.20.150">
    <property type="entry name" value="Divalent-metal-dependent TIM barrel enzymes"/>
    <property type="match status" value="1"/>
</dbReference>
<protein>
    <submittedName>
        <fullName evidence="2">Sugar phosphate isomerase/epimerase</fullName>
    </submittedName>
</protein>
<comment type="caution">
    <text evidence="2">The sequence shown here is derived from an EMBL/GenBank/DDBJ whole genome shotgun (WGS) entry which is preliminary data.</text>
</comment>
<keyword evidence="2" id="KW-0413">Isomerase</keyword>
<organism evidence="2 3">
    <name type="scientific">Candidatus Acidifodinimicrobium mancum</name>
    <dbReference type="NCBI Taxonomy" id="2898728"/>
    <lineage>
        <taxon>Archaea</taxon>
        <taxon>Candidatus Parvarchaeota</taxon>
        <taxon>Candidatus Acidifodinimicrobiaceae</taxon>
        <taxon>Candidatus Acidifodinimicrobium</taxon>
    </lineage>
</organism>
<evidence type="ECO:0000259" key="1">
    <source>
        <dbReference type="Pfam" id="PF01261"/>
    </source>
</evidence>
<sequence length="274" mass="30011">NLLEKQMQNTEETFVEYDKVAPELAAEGIKDAALYSAFNTKTKPQILIENPMSPNMSLSDPQGLSEAVKKAREMFVEDAMKRGMSREEAFRLSQDLIGINLDTGHLNTFKQYENPQTGKPYEDKDIVNMAMSMKDLIKRYHLSDNMGDIDAHLPLGQGTTPTKKIYDELKAAGIDVPAIMEVFGGVGGLETGMIQSYQYMNAPIYGAVPYTSIPTYAAHPYSSIVGDYSAYSNLGLKNDFLGYGGFSGLFPALGGGYMSEGDKNKQGFSGVPMS</sequence>
<dbReference type="SUPFAM" id="SSF51658">
    <property type="entry name" value="Xylose isomerase-like"/>
    <property type="match status" value="1"/>
</dbReference>
<reference evidence="2 3" key="1">
    <citation type="submission" date="2020-09" db="EMBL/GenBank/DDBJ databases">
        <title>Genomic characterization of a novel Parvarchaeota family in acid mine drainage sediments.</title>
        <authorList>
            <person name="Luo Z.-H."/>
        </authorList>
    </citation>
    <scope>NUCLEOTIDE SEQUENCE [LARGE SCALE GENOMIC DNA]</scope>
    <source>
        <strain evidence="2">MAS1_bins.189</strain>
    </source>
</reference>